<dbReference type="PROSITE" id="PS51194">
    <property type="entry name" value="HELICASE_CTER"/>
    <property type="match status" value="1"/>
</dbReference>
<dbReference type="Gene3D" id="3.30.40.10">
    <property type="entry name" value="Zinc/RING finger domain, C3HC4 (zinc finger)"/>
    <property type="match status" value="1"/>
</dbReference>
<dbReference type="PROSITE" id="PS01359">
    <property type="entry name" value="ZF_PHD_1"/>
    <property type="match status" value="1"/>
</dbReference>
<evidence type="ECO:0000259" key="11">
    <source>
        <dbReference type="PROSITE" id="PS51192"/>
    </source>
</evidence>
<dbReference type="InterPro" id="IPR019786">
    <property type="entry name" value="Zinc_finger_PHD-type_CS"/>
</dbReference>
<keyword evidence="5" id="KW-0347">Helicase</keyword>
<dbReference type="InterPro" id="IPR049730">
    <property type="entry name" value="SNF2/RAD54-like_C"/>
</dbReference>
<dbReference type="GO" id="GO:0016787">
    <property type="term" value="F:hydrolase activity"/>
    <property type="evidence" value="ECO:0007669"/>
    <property type="project" value="UniProtKB-KW"/>
</dbReference>
<feature type="domain" description="PHD-type" evidence="10">
    <location>
        <begin position="238"/>
        <end position="284"/>
    </location>
</feature>
<dbReference type="CDD" id="cd15532">
    <property type="entry name" value="PHD2_CHD_II"/>
    <property type="match status" value="1"/>
</dbReference>
<dbReference type="SMART" id="SM00487">
    <property type="entry name" value="DEXDc"/>
    <property type="match status" value="1"/>
</dbReference>
<feature type="domain" description="Helicase C-terminal" evidence="12">
    <location>
        <begin position="829"/>
        <end position="990"/>
    </location>
</feature>
<evidence type="ECO:0000256" key="5">
    <source>
        <dbReference type="ARBA" id="ARBA00022806"/>
    </source>
</evidence>
<dbReference type="InterPro" id="IPR001650">
    <property type="entry name" value="Helicase_C-like"/>
</dbReference>
<dbReference type="AlphaFoldDB" id="A0AAX4PMD8"/>
<gene>
    <name evidence="13" type="ORF">HKI87_17g86130</name>
</gene>
<evidence type="ECO:0000256" key="6">
    <source>
        <dbReference type="ARBA" id="ARBA00022833"/>
    </source>
</evidence>
<dbReference type="GO" id="GO:0007131">
    <property type="term" value="P:reciprocal meiotic recombination"/>
    <property type="evidence" value="ECO:0007669"/>
    <property type="project" value="TreeGrafter"/>
</dbReference>
<dbReference type="PANTHER" id="PTHR45629:SF7">
    <property type="entry name" value="DNA EXCISION REPAIR PROTEIN ERCC-6-RELATED"/>
    <property type="match status" value="1"/>
</dbReference>
<organism evidence="13 14">
    <name type="scientific">Chloropicon roscoffensis</name>
    <dbReference type="NCBI Taxonomy" id="1461544"/>
    <lineage>
        <taxon>Eukaryota</taxon>
        <taxon>Viridiplantae</taxon>
        <taxon>Chlorophyta</taxon>
        <taxon>Chloropicophyceae</taxon>
        <taxon>Chloropicales</taxon>
        <taxon>Chloropicaceae</taxon>
        <taxon>Chloropicon</taxon>
    </lineage>
</organism>
<feature type="compositionally biased region" description="Acidic residues" evidence="9">
    <location>
        <begin position="58"/>
        <end position="112"/>
    </location>
</feature>
<reference evidence="13 14" key="1">
    <citation type="submission" date="2024-03" db="EMBL/GenBank/DDBJ databases">
        <title>Complete genome sequence of the green alga Chloropicon roscoffensis RCC1871.</title>
        <authorList>
            <person name="Lemieux C."/>
            <person name="Pombert J.-F."/>
            <person name="Otis C."/>
            <person name="Turmel M."/>
        </authorList>
    </citation>
    <scope>NUCLEOTIDE SEQUENCE [LARGE SCALE GENOMIC DNA]</scope>
    <source>
        <strain evidence="13 14">RCC1871</strain>
    </source>
</reference>
<dbReference type="InterPro" id="IPR019787">
    <property type="entry name" value="Znf_PHD-finger"/>
</dbReference>
<dbReference type="InterPro" id="IPR011011">
    <property type="entry name" value="Znf_FYVE_PHD"/>
</dbReference>
<dbReference type="GO" id="GO:0005634">
    <property type="term" value="C:nucleus"/>
    <property type="evidence" value="ECO:0007669"/>
    <property type="project" value="TreeGrafter"/>
</dbReference>
<feature type="compositionally biased region" description="Acidic residues" evidence="9">
    <location>
        <begin position="231"/>
        <end position="240"/>
    </location>
</feature>
<accession>A0AAX4PMD8</accession>
<dbReference type="InterPro" id="IPR013083">
    <property type="entry name" value="Znf_RING/FYVE/PHD"/>
</dbReference>
<dbReference type="GO" id="GO:0004386">
    <property type="term" value="F:helicase activity"/>
    <property type="evidence" value="ECO:0007669"/>
    <property type="project" value="UniProtKB-KW"/>
</dbReference>
<protein>
    <submittedName>
        <fullName evidence="13">DNA repair and recombination protein RAD54</fullName>
    </submittedName>
</protein>
<keyword evidence="14" id="KW-1185">Reference proteome</keyword>
<evidence type="ECO:0000256" key="2">
    <source>
        <dbReference type="ARBA" id="ARBA00022741"/>
    </source>
</evidence>
<dbReference type="Pfam" id="PF00271">
    <property type="entry name" value="Helicase_C"/>
    <property type="match status" value="1"/>
</dbReference>
<evidence type="ECO:0000256" key="7">
    <source>
        <dbReference type="ARBA" id="ARBA00022840"/>
    </source>
</evidence>
<dbReference type="GO" id="GO:0005524">
    <property type="term" value="F:ATP binding"/>
    <property type="evidence" value="ECO:0007669"/>
    <property type="project" value="UniProtKB-KW"/>
</dbReference>
<dbReference type="InterPro" id="IPR027417">
    <property type="entry name" value="P-loop_NTPase"/>
</dbReference>
<feature type="compositionally biased region" description="Basic and acidic residues" evidence="9">
    <location>
        <begin position="15"/>
        <end position="25"/>
    </location>
</feature>
<keyword evidence="6" id="KW-0862">Zinc</keyword>
<dbReference type="Proteomes" id="UP001472866">
    <property type="component" value="Chromosome 17"/>
</dbReference>
<evidence type="ECO:0000256" key="1">
    <source>
        <dbReference type="ARBA" id="ARBA00022723"/>
    </source>
</evidence>
<dbReference type="SUPFAM" id="SSF52540">
    <property type="entry name" value="P-loop containing nucleoside triphosphate hydrolases"/>
    <property type="match status" value="2"/>
</dbReference>
<name>A0AAX4PMD8_9CHLO</name>
<dbReference type="Pfam" id="PF00628">
    <property type="entry name" value="PHD"/>
    <property type="match status" value="1"/>
</dbReference>
<dbReference type="GO" id="GO:0008270">
    <property type="term" value="F:zinc ion binding"/>
    <property type="evidence" value="ECO:0007669"/>
    <property type="project" value="UniProtKB-KW"/>
</dbReference>
<evidence type="ECO:0000256" key="4">
    <source>
        <dbReference type="ARBA" id="ARBA00022801"/>
    </source>
</evidence>
<keyword evidence="3 8" id="KW-0863">Zinc-finger</keyword>
<evidence type="ECO:0000313" key="14">
    <source>
        <dbReference type="Proteomes" id="UP001472866"/>
    </source>
</evidence>
<dbReference type="InterPro" id="IPR050496">
    <property type="entry name" value="SNF2_RAD54_helicase_repair"/>
</dbReference>
<dbReference type="SMART" id="SM00490">
    <property type="entry name" value="HELICc"/>
    <property type="match status" value="1"/>
</dbReference>
<dbReference type="InterPro" id="IPR014001">
    <property type="entry name" value="Helicase_ATP-bd"/>
</dbReference>
<evidence type="ECO:0000259" key="10">
    <source>
        <dbReference type="PROSITE" id="PS50016"/>
    </source>
</evidence>
<dbReference type="Gene3D" id="3.40.50.300">
    <property type="entry name" value="P-loop containing nucleotide triphosphate hydrolases"/>
    <property type="match status" value="1"/>
</dbReference>
<dbReference type="InterPro" id="IPR001965">
    <property type="entry name" value="Znf_PHD"/>
</dbReference>
<proteinExistence type="predicted"/>
<evidence type="ECO:0000259" key="12">
    <source>
        <dbReference type="PROSITE" id="PS51194"/>
    </source>
</evidence>
<feature type="compositionally biased region" description="Basic residues" evidence="9">
    <location>
        <begin position="120"/>
        <end position="130"/>
    </location>
</feature>
<dbReference type="InterPro" id="IPR038718">
    <property type="entry name" value="SNF2-like_sf"/>
</dbReference>
<feature type="region of interest" description="Disordered" evidence="9">
    <location>
        <begin position="1"/>
        <end position="240"/>
    </location>
</feature>
<dbReference type="SUPFAM" id="SSF57903">
    <property type="entry name" value="FYVE/PHD zinc finger"/>
    <property type="match status" value="1"/>
</dbReference>
<dbReference type="CDD" id="cd18793">
    <property type="entry name" value="SF2_C_SNF"/>
    <property type="match status" value="1"/>
</dbReference>
<evidence type="ECO:0000256" key="9">
    <source>
        <dbReference type="SAM" id="MobiDB-lite"/>
    </source>
</evidence>
<sequence length="1075" mass="118961">MAPLPPNWMSQSQDDTQRTEDFMERNRRKPSKLSLKKKNRDKENVEPNAKRNKVTEAEGQEGSDLDLDDVSASEELEEESASEESFDAEEEEDESDEDDDDEGSVSGSEEESQERLSYGQRRKERARHSSQTHSSVSPGAPKPAPRRKAKAPKPATAAKEGGEQKENIVWGSFRSKSTSSAMSGEASKVVGRPKQPPIPTASDLAAASSGEKGEEGPSSAERENTKTSTSFEEDDPNEDVCGECGLGNGELVCCDRCPKAYHASCIGLEEIPEGEWLCPKCVGKGKGGKMAAPVVEESDSEGAEEEEEEEEYKADEDEDEDEEPVLTQEQLSEQRAANVAALAGNMEIRVVRRPLMPSILTVKGAEAVLRAPFKSPCGANHSNDLKRRLFMRKRFVPWGSKGLPPLPTSSQDTGESEEEGGEPLVLWQSKAPREMSESDEGDADFVPAETVEVAKMLTKWLRPHQREGVQFMFECVCGLKDFEGNGCILADDMGLGKTLQGLTLLWTLLKQGSEELGGKPVVKRAVIVCPTSLVGNWDSECDKWLKGKVRVCALAESKADDVIMQIDQFLSPRRPYDVLIVSYETFRKHTKKFHKEGSLDLLICDEAHRLKNDATLTNQALGELPCKRRVLLSGTPMQNHLDEFYAMVNFTNPGVLGTPAHFRRHFEMPVLAGREPDATEKQIERSNERSLELSTIVNEFILRRTNSLLSKHLPPKTVEIVCCRMTKLQAQLYEHFLESKAAKEMIAKDSGKKKSPVAAKVLGAITALKKLCNHPKLIYDVVHSTVSDAAADGFADCGQFFPPGLFDNGRIGRGGMAAGWEQCSGKMAVLARLLAHLRPTGDRIVLVSNYTQTLDLFVQLCREKNYPYVRLDGTLAVKKRMNLVNEFNDPNRDQFVFLLSSKAGGCGLNLVGANRLILFDPDWNPATDKQAAARVWRDGQKKNVFEYRFLATGTIEEKVFQRQLSKEGLQGLVSKDGKAKSATTSKDELRKLFRYRGDCASDTYDNCQAREREDAHVQVGEPAEGDLKNWAHHFGGQGGEGLSNLPDEVMRRSAGDDVSFVFSVNVKGRDFSKDP</sequence>
<dbReference type="GO" id="GO:0045003">
    <property type="term" value="P:double-strand break repair via synthesis-dependent strand annealing"/>
    <property type="evidence" value="ECO:0007669"/>
    <property type="project" value="TreeGrafter"/>
</dbReference>
<dbReference type="FunFam" id="3.40.50.300:FF:000332">
    <property type="entry name" value="DNA repair and recombination protein RAD54-like"/>
    <property type="match status" value="1"/>
</dbReference>
<dbReference type="SMART" id="SM00249">
    <property type="entry name" value="PHD"/>
    <property type="match status" value="1"/>
</dbReference>
<feature type="region of interest" description="Disordered" evidence="9">
    <location>
        <begin position="285"/>
        <end position="332"/>
    </location>
</feature>
<dbReference type="Pfam" id="PF00176">
    <property type="entry name" value="SNF2-rel_dom"/>
    <property type="match status" value="1"/>
</dbReference>
<dbReference type="EMBL" id="CP151517">
    <property type="protein sequence ID" value="WZN67041.1"/>
    <property type="molecule type" value="Genomic_DNA"/>
</dbReference>
<evidence type="ECO:0000256" key="8">
    <source>
        <dbReference type="PROSITE-ProRule" id="PRU00146"/>
    </source>
</evidence>
<keyword evidence="7" id="KW-0067">ATP-binding</keyword>
<keyword evidence="4" id="KW-0378">Hydrolase</keyword>
<evidence type="ECO:0000313" key="13">
    <source>
        <dbReference type="EMBL" id="WZN67041.1"/>
    </source>
</evidence>
<feature type="domain" description="Helicase ATP-binding" evidence="11">
    <location>
        <begin position="478"/>
        <end position="654"/>
    </location>
</feature>
<dbReference type="PROSITE" id="PS50016">
    <property type="entry name" value="ZF_PHD_2"/>
    <property type="match status" value="1"/>
</dbReference>
<dbReference type="CDD" id="cd18004">
    <property type="entry name" value="DEXHc_RAD54"/>
    <property type="match status" value="1"/>
</dbReference>
<dbReference type="InterPro" id="IPR000330">
    <property type="entry name" value="SNF2_N"/>
</dbReference>
<feature type="compositionally biased region" description="Basic and acidic residues" evidence="9">
    <location>
        <begin position="40"/>
        <end position="56"/>
    </location>
</feature>
<feature type="compositionally biased region" description="Basic and acidic residues" evidence="9">
    <location>
        <begin position="211"/>
        <end position="225"/>
    </location>
</feature>
<feature type="compositionally biased region" description="Acidic residues" evidence="9">
    <location>
        <begin position="296"/>
        <end position="324"/>
    </location>
</feature>
<feature type="compositionally biased region" description="Basic residues" evidence="9">
    <location>
        <begin position="26"/>
        <end position="39"/>
    </location>
</feature>
<dbReference type="Gene3D" id="1.20.120.850">
    <property type="entry name" value="SWI2/SNF2 ATPases, N-terminal domain"/>
    <property type="match status" value="1"/>
</dbReference>
<dbReference type="PANTHER" id="PTHR45629">
    <property type="entry name" value="SNF2/RAD54 FAMILY MEMBER"/>
    <property type="match status" value="1"/>
</dbReference>
<feature type="region of interest" description="Disordered" evidence="9">
    <location>
        <begin position="401"/>
        <end position="424"/>
    </location>
</feature>
<keyword evidence="2" id="KW-0547">Nucleotide-binding</keyword>
<dbReference type="PROSITE" id="PS51192">
    <property type="entry name" value="HELICASE_ATP_BIND_1"/>
    <property type="match status" value="1"/>
</dbReference>
<dbReference type="FunFam" id="3.40.50.10810:FF:000021">
    <property type="entry name" value="DNA repair and recombination protein RAD54"/>
    <property type="match status" value="1"/>
</dbReference>
<keyword evidence="1" id="KW-0479">Metal-binding</keyword>
<dbReference type="GO" id="GO:0015616">
    <property type="term" value="F:DNA translocase activity"/>
    <property type="evidence" value="ECO:0007669"/>
    <property type="project" value="TreeGrafter"/>
</dbReference>
<dbReference type="Gene3D" id="3.40.50.10810">
    <property type="entry name" value="Tandem AAA-ATPase domain"/>
    <property type="match status" value="1"/>
</dbReference>
<evidence type="ECO:0000256" key="3">
    <source>
        <dbReference type="ARBA" id="ARBA00022771"/>
    </source>
</evidence>